<sequence>MAQLARSKSSERGEKHFESMSNGCPEIATTAKHDTESNVIPPWAKPSNDAQSHLHIKSWTSVSSISLSRCTHDYMPWFFHSTHPTIQNPDRLPRGVQCPTPARPSPSVVLDMITLFIHPDTTDESRICGYICRIMKDFYLRSD</sequence>
<name>A0ACC0CFF5_CATRO</name>
<keyword evidence="2" id="KW-1185">Reference proteome</keyword>
<dbReference type="EMBL" id="CM044701">
    <property type="protein sequence ID" value="KAI5683619.1"/>
    <property type="molecule type" value="Genomic_DNA"/>
</dbReference>
<accession>A0ACC0CFF5</accession>
<proteinExistence type="predicted"/>
<reference evidence="2" key="1">
    <citation type="journal article" date="2023" name="Nat. Plants">
        <title>Single-cell RNA sequencing provides a high-resolution roadmap for understanding the multicellular compartmentation of specialized metabolism.</title>
        <authorList>
            <person name="Sun S."/>
            <person name="Shen X."/>
            <person name="Li Y."/>
            <person name="Li Y."/>
            <person name="Wang S."/>
            <person name="Li R."/>
            <person name="Zhang H."/>
            <person name="Shen G."/>
            <person name="Guo B."/>
            <person name="Wei J."/>
            <person name="Xu J."/>
            <person name="St-Pierre B."/>
            <person name="Chen S."/>
            <person name="Sun C."/>
        </authorList>
    </citation>
    <scope>NUCLEOTIDE SEQUENCE [LARGE SCALE GENOMIC DNA]</scope>
</reference>
<dbReference type="Proteomes" id="UP001060085">
    <property type="component" value="Linkage Group LG01"/>
</dbReference>
<evidence type="ECO:0000313" key="1">
    <source>
        <dbReference type="EMBL" id="KAI5683619.1"/>
    </source>
</evidence>
<protein>
    <submittedName>
        <fullName evidence="1">Uncharacterized protein</fullName>
    </submittedName>
</protein>
<organism evidence="1 2">
    <name type="scientific">Catharanthus roseus</name>
    <name type="common">Madagascar periwinkle</name>
    <name type="synonym">Vinca rosea</name>
    <dbReference type="NCBI Taxonomy" id="4058"/>
    <lineage>
        <taxon>Eukaryota</taxon>
        <taxon>Viridiplantae</taxon>
        <taxon>Streptophyta</taxon>
        <taxon>Embryophyta</taxon>
        <taxon>Tracheophyta</taxon>
        <taxon>Spermatophyta</taxon>
        <taxon>Magnoliopsida</taxon>
        <taxon>eudicotyledons</taxon>
        <taxon>Gunneridae</taxon>
        <taxon>Pentapetalae</taxon>
        <taxon>asterids</taxon>
        <taxon>lamiids</taxon>
        <taxon>Gentianales</taxon>
        <taxon>Apocynaceae</taxon>
        <taxon>Rauvolfioideae</taxon>
        <taxon>Vinceae</taxon>
        <taxon>Catharanthinae</taxon>
        <taxon>Catharanthus</taxon>
    </lineage>
</organism>
<evidence type="ECO:0000313" key="2">
    <source>
        <dbReference type="Proteomes" id="UP001060085"/>
    </source>
</evidence>
<comment type="caution">
    <text evidence="1">The sequence shown here is derived from an EMBL/GenBank/DDBJ whole genome shotgun (WGS) entry which is preliminary data.</text>
</comment>
<gene>
    <name evidence="1" type="ORF">M9H77_04847</name>
</gene>